<accession>A0A915HU05</accession>
<protein>
    <submittedName>
        <fullName evidence="2">Uncharacterized protein</fullName>
    </submittedName>
</protein>
<organism evidence="1 2">
    <name type="scientific">Romanomermis culicivorax</name>
    <name type="common">Nematode worm</name>
    <dbReference type="NCBI Taxonomy" id="13658"/>
    <lineage>
        <taxon>Eukaryota</taxon>
        <taxon>Metazoa</taxon>
        <taxon>Ecdysozoa</taxon>
        <taxon>Nematoda</taxon>
        <taxon>Enoplea</taxon>
        <taxon>Dorylaimia</taxon>
        <taxon>Mermithida</taxon>
        <taxon>Mermithoidea</taxon>
        <taxon>Mermithidae</taxon>
        <taxon>Romanomermis</taxon>
    </lineage>
</organism>
<name>A0A915HU05_ROMCU</name>
<reference evidence="2" key="1">
    <citation type="submission" date="2022-11" db="UniProtKB">
        <authorList>
            <consortium name="WormBaseParasite"/>
        </authorList>
    </citation>
    <scope>IDENTIFICATION</scope>
</reference>
<dbReference type="AlphaFoldDB" id="A0A915HU05"/>
<keyword evidence="1" id="KW-1185">Reference proteome</keyword>
<evidence type="ECO:0000313" key="1">
    <source>
        <dbReference type="Proteomes" id="UP000887565"/>
    </source>
</evidence>
<dbReference type="WBParaSite" id="nRc.2.0.1.t05021-RA">
    <property type="protein sequence ID" value="nRc.2.0.1.t05021-RA"/>
    <property type="gene ID" value="nRc.2.0.1.g05021"/>
</dbReference>
<proteinExistence type="predicted"/>
<evidence type="ECO:0000313" key="2">
    <source>
        <dbReference type="WBParaSite" id="nRc.2.0.1.t05021-RA"/>
    </source>
</evidence>
<dbReference type="Proteomes" id="UP000887565">
    <property type="component" value="Unplaced"/>
</dbReference>
<sequence length="110" mass="12806">TLLPSEPRYPTKKGVYSWQNRFGFVPLQFREAEEILQIGEDKLLLTDEAYKVGFETLWYLMMEDAQPTNYPTAYAPRNLLELRPEFVCKSFRERAIASDTPGYTLTYTPA</sequence>